<keyword evidence="4 6" id="KW-0472">Membrane</keyword>
<sequence>MATQQGEAELKRSADHAEQAAEHTEEAAERTAVAAEVTKDSADRRTELAADRTVFAAERTYAAWVRTGLGALASGIGAKSLLAGVVPEWMIVATGTLLVIFSGFCFAAAVWRQVFAGAPPPMPDVRRIPPLLLVGMNGFLVVVALAALLSIWFGRTGG</sequence>
<dbReference type="GO" id="GO:0012505">
    <property type="term" value="C:endomembrane system"/>
    <property type="evidence" value="ECO:0007669"/>
    <property type="project" value="UniProtKB-SubCell"/>
</dbReference>
<feature type="transmembrane region" description="Helical" evidence="6">
    <location>
        <begin position="89"/>
        <end position="111"/>
    </location>
</feature>
<dbReference type="Proteomes" id="UP000325684">
    <property type="component" value="Unassembled WGS sequence"/>
</dbReference>
<keyword evidence="9" id="KW-1185">Reference proteome</keyword>
<accession>A0A5N3PE09</accession>
<gene>
    <name evidence="8" type="ORF">FEZ63_07130</name>
</gene>
<dbReference type="RefSeq" id="WP_150942946.1">
    <property type="nucleotide sequence ID" value="NZ_VCMV01000010.1"/>
</dbReference>
<reference evidence="8 9" key="1">
    <citation type="journal article" date="2019" name="Microorganisms">
        <title>Genome Insights into the Novel Species Microvirga brassicacearum, a Rapeseed Endophyte with Biotechnological Potential.</title>
        <authorList>
            <person name="Jimenez-Gomez A."/>
            <person name="Saati-Santamaria Z."/>
            <person name="Igual J.M."/>
            <person name="Rivas R."/>
            <person name="Mateos P.F."/>
            <person name="Garcia-Fraile P."/>
        </authorList>
    </citation>
    <scope>NUCLEOTIDE SEQUENCE [LARGE SCALE GENOMIC DNA]</scope>
    <source>
        <strain evidence="8 9">CDVBN77</strain>
    </source>
</reference>
<organism evidence="8 9">
    <name type="scientific">Microvirga brassicacearum</name>
    <dbReference type="NCBI Taxonomy" id="2580413"/>
    <lineage>
        <taxon>Bacteria</taxon>
        <taxon>Pseudomonadati</taxon>
        <taxon>Pseudomonadota</taxon>
        <taxon>Alphaproteobacteria</taxon>
        <taxon>Hyphomicrobiales</taxon>
        <taxon>Methylobacteriaceae</taxon>
        <taxon>Microvirga</taxon>
    </lineage>
</organism>
<dbReference type="InterPro" id="IPR003807">
    <property type="entry name" value="DUF202"/>
</dbReference>
<comment type="caution">
    <text evidence="8">The sequence shown here is derived from an EMBL/GenBank/DDBJ whole genome shotgun (WGS) entry which is preliminary data.</text>
</comment>
<protein>
    <submittedName>
        <fullName evidence="8">DUF202 domain-containing protein</fullName>
    </submittedName>
</protein>
<evidence type="ECO:0000256" key="4">
    <source>
        <dbReference type="ARBA" id="ARBA00023136"/>
    </source>
</evidence>
<feature type="transmembrane region" description="Helical" evidence="6">
    <location>
        <begin position="131"/>
        <end position="153"/>
    </location>
</feature>
<dbReference type="Pfam" id="PF02656">
    <property type="entry name" value="DUF202"/>
    <property type="match status" value="1"/>
</dbReference>
<keyword evidence="3 6" id="KW-1133">Transmembrane helix</keyword>
<feature type="compositionally biased region" description="Basic and acidic residues" evidence="5">
    <location>
        <begin position="8"/>
        <end position="29"/>
    </location>
</feature>
<dbReference type="AlphaFoldDB" id="A0A5N3PE09"/>
<feature type="domain" description="DUF202" evidence="7">
    <location>
        <begin position="52"/>
        <end position="112"/>
    </location>
</feature>
<evidence type="ECO:0000259" key="7">
    <source>
        <dbReference type="Pfam" id="PF02656"/>
    </source>
</evidence>
<evidence type="ECO:0000256" key="6">
    <source>
        <dbReference type="SAM" id="Phobius"/>
    </source>
</evidence>
<evidence type="ECO:0000313" key="8">
    <source>
        <dbReference type="EMBL" id="KAB0267966.1"/>
    </source>
</evidence>
<evidence type="ECO:0000256" key="3">
    <source>
        <dbReference type="ARBA" id="ARBA00022989"/>
    </source>
</evidence>
<proteinExistence type="predicted"/>
<dbReference type="OrthoDB" id="582337at2"/>
<evidence type="ECO:0000313" key="9">
    <source>
        <dbReference type="Proteomes" id="UP000325684"/>
    </source>
</evidence>
<comment type="subcellular location">
    <subcellularLocation>
        <location evidence="1">Endomembrane system</location>
        <topology evidence="1">Multi-pass membrane protein</topology>
    </subcellularLocation>
</comment>
<name>A0A5N3PE09_9HYPH</name>
<feature type="region of interest" description="Disordered" evidence="5">
    <location>
        <begin position="1"/>
        <end position="38"/>
    </location>
</feature>
<evidence type="ECO:0000256" key="5">
    <source>
        <dbReference type="SAM" id="MobiDB-lite"/>
    </source>
</evidence>
<evidence type="ECO:0000256" key="2">
    <source>
        <dbReference type="ARBA" id="ARBA00022692"/>
    </source>
</evidence>
<keyword evidence="2 6" id="KW-0812">Transmembrane</keyword>
<evidence type="ECO:0000256" key="1">
    <source>
        <dbReference type="ARBA" id="ARBA00004127"/>
    </source>
</evidence>
<dbReference type="EMBL" id="VCMV01000010">
    <property type="protein sequence ID" value="KAB0267966.1"/>
    <property type="molecule type" value="Genomic_DNA"/>
</dbReference>